<dbReference type="GeneID" id="36522269"/>
<accession>A0A2I2FBB6</accession>
<dbReference type="STRING" id="41067.A0A2I2FBB6"/>
<sequence length="294" mass="33196">MADLRSSTPRVFPTHIGEILNHRYQIVGKLGYGSSATVWLCRDLRMHTCLVHLSLGNSLDQLTLLLPGQVMTSAMVRTTMRNILAALDFLHTKAGVITNIVDLQPNNILLGIKDDSILLNFEQAEFDAPTPRKTLEDRTIYVTRPLPISPGTPVLCDLGEARVRIAQQRVVLDMNWDYKVDIWKVGMVIWDLMERHHLFKARSPDHRLDDGVHLGEMHALLGCPPREFLSRSEKSLQYWHENGQWNGAAPLPDYNLESWEENLHGDEQSDFSDGPYVGCLKNGPPPKSFSLILG</sequence>
<evidence type="ECO:0000256" key="7">
    <source>
        <dbReference type="ARBA" id="ARBA00047899"/>
    </source>
</evidence>
<dbReference type="InterPro" id="IPR011009">
    <property type="entry name" value="Kinase-like_dom_sf"/>
</dbReference>
<dbReference type="InterPro" id="IPR051334">
    <property type="entry name" value="SRPK"/>
</dbReference>
<feature type="domain" description="Protein kinase" evidence="9">
    <location>
        <begin position="1"/>
        <end position="294"/>
    </location>
</feature>
<evidence type="ECO:0000256" key="3">
    <source>
        <dbReference type="ARBA" id="ARBA00022679"/>
    </source>
</evidence>
<protein>
    <recommendedName>
        <fullName evidence="1">non-specific serine/threonine protein kinase</fullName>
        <ecNumber evidence="1">2.7.11.1</ecNumber>
    </recommendedName>
</protein>
<name>A0A2I2FBB6_ASPCN</name>
<comment type="catalytic activity">
    <reaction evidence="7">
        <text>L-threonyl-[protein] + ATP = O-phospho-L-threonyl-[protein] + ADP + H(+)</text>
        <dbReference type="Rhea" id="RHEA:46608"/>
        <dbReference type="Rhea" id="RHEA-COMP:11060"/>
        <dbReference type="Rhea" id="RHEA-COMP:11605"/>
        <dbReference type="ChEBI" id="CHEBI:15378"/>
        <dbReference type="ChEBI" id="CHEBI:30013"/>
        <dbReference type="ChEBI" id="CHEBI:30616"/>
        <dbReference type="ChEBI" id="CHEBI:61977"/>
        <dbReference type="ChEBI" id="CHEBI:456216"/>
        <dbReference type="EC" id="2.7.11.1"/>
    </reaction>
</comment>
<dbReference type="GO" id="GO:0005634">
    <property type="term" value="C:nucleus"/>
    <property type="evidence" value="ECO:0007669"/>
    <property type="project" value="TreeGrafter"/>
</dbReference>
<evidence type="ECO:0000259" key="9">
    <source>
        <dbReference type="PROSITE" id="PS50011"/>
    </source>
</evidence>
<evidence type="ECO:0000256" key="8">
    <source>
        <dbReference type="ARBA" id="ARBA00048679"/>
    </source>
</evidence>
<dbReference type="GO" id="GO:0005737">
    <property type="term" value="C:cytoplasm"/>
    <property type="evidence" value="ECO:0007669"/>
    <property type="project" value="TreeGrafter"/>
</dbReference>
<keyword evidence="3" id="KW-0808">Transferase</keyword>
<comment type="catalytic activity">
    <reaction evidence="8">
        <text>L-seryl-[protein] + ATP = O-phospho-L-seryl-[protein] + ADP + H(+)</text>
        <dbReference type="Rhea" id="RHEA:17989"/>
        <dbReference type="Rhea" id="RHEA-COMP:9863"/>
        <dbReference type="Rhea" id="RHEA-COMP:11604"/>
        <dbReference type="ChEBI" id="CHEBI:15378"/>
        <dbReference type="ChEBI" id="CHEBI:29999"/>
        <dbReference type="ChEBI" id="CHEBI:30616"/>
        <dbReference type="ChEBI" id="CHEBI:83421"/>
        <dbReference type="ChEBI" id="CHEBI:456216"/>
        <dbReference type="EC" id="2.7.11.1"/>
    </reaction>
</comment>
<dbReference type="Gene3D" id="3.30.200.20">
    <property type="entry name" value="Phosphorylase Kinase, domain 1"/>
    <property type="match status" value="1"/>
</dbReference>
<proteinExistence type="predicted"/>
<dbReference type="GO" id="GO:0005524">
    <property type="term" value="F:ATP binding"/>
    <property type="evidence" value="ECO:0007669"/>
    <property type="project" value="UniProtKB-KW"/>
</dbReference>
<evidence type="ECO:0000256" key="1">
    <source>
        <dbReference type="ARBA" id="ARBA00012513"/>
    </source>
</evidence>
<evidence type="ECO:0000256" key="5">
    <source>
        <dbReference type="ARBA" id="ARBA00022777"/>
    </source>
</evidence>
<organism evidence="10 11">
    <name type="scientific">Aspergillus candidus</name>
    <dbReference type="NCBI Taxonomy" id="41067"/>
    <lineage>
        <taxon>Eukaryota</taxon>
        <taxon>Fungi</taxon>
        <taxon>Dikarya</taxon>
        <taxon>Ascomycota</taxon>
        <taxon>Pezizomycotina</taxon>
        <taxon>Eurotiomycetes</taxon>
        <taxon>Eurotiomycetidae</taxon>
        <taxon>Eurotiales</taxon>
        <taxon>Aspergillaceae</taxon>
        <taxon>Aspergillus</taxon>
        <taxon>Aspergillus subgen. Circumdati</taxon>
    </lineage>
</organism>
<dbReference type="RefSeq" id="XP_024671928.1">
    <property type="nucleotide sequence ID" value="XM_024815109.1"/>
</dbReference>
<dbReference type="OrthoDB" id="5979581at2759"/>
<reference evidence="10 11" key="1">
    <citation type="submission" date="2017-12" db="EMBL/GenBank/DDBJ databases">
        <authorList>
            <consortium name="DOE Joint Genome Institute"/>
            <person name="Haridas S."/>
            <person name="Kjaerbolling I."/>
            <person name="Vesth T.C."/>
            <person name="Frisvad J.C."/>
            <person name="Nybo J.L."/>
            <person name="Theobald S."/>
            <person name="Kuo A."/>
            <person name="Bowyer P."/>
            <person name="Matsuda Y."/>
            <person name="Mondo S."/>
            <person name="Lyhne E.K."/>
            <person name="Kogle M.E."/>
            <person name="Clum A."/>
            <person name="Lipzen A."/>
            <person name="Salamov A."/>
            <person name="Ngan C.Y."/>
            <person name="Daum C."/>
            <person name="Chiniquy J."/>
            <person name="Barry K."/>
            <person name="LaButti K."/>
            <person name="Simmons B.A."/>
            <person name="Magnuson J.K."/>
            <person name="Mortensen U.H."/>
            <person name="Larsen T.O."/>
            <person name="Grigoriev I.V."/>
            <person name="Baker S.E."/>
            <person name="Andersen M.R."/>
            <person name="Nordberg H.P."/>
            <person name="Cantor M.N."/>
            <person name="Hua S.X."/>
        </authorList>
    </citation>
    <scope>NUCLEOTIDE SEQUENCE [LARGE SCALE GENOMIC DNA]</scope>
    <source>
        <strain evidence="10 11">CBS 102.13</strain>
    </source>
</reference>
<keyword evidence="4" id="KW-0547">Nucleotide-binding</keyword>
<evidence type="ECO:0000313" key="11">
    <source>
        <dbReference type="Proteomes" id="UP000234585"/>
    </source>
</evidence>
<evidence type="ECO:0000256" key="4">
    <source>
        <dbReference type="ARBA" id="ARBA00022741"/>
    </source>
</evidence>
<dbReference type="PANTHER" id="PTHR47634:SF9">
    <property type="entry name" value="PROTEIN KINASE DOMAIN-CONTAINING PROTEIN-RELATED"/>
    <property type="match status" value="1"/>
</dbReference>
<dbReference type="Gene3D" id="1.10.510.10">
    <property type="entry name" value="Transferase(Phosphotransferase) domain 1"/>
    <property type="match status" value="1"/>
</dbReference>
<gene>
    <name evidence="10" type="ORF">BDW47DRAFT_117680</name>
</gene>
<dbReference type="AlphaFoldDB" id="A0A2I2FBB6"/>
<dbReference type="GO" id="GO:0000245">
    <property type="term" value="P:spliceosomal complex assembly"/>
    <property type="evidence" value="ECO:0007669"/>
    <property type="project" value="TreeGrafter"/>
</dbReference>
<keyword evidence="2" id="KW-0723">Serine/threonine-protein kinase</keyword>
<dbReference type="EC" id="2.7.11.1" evidence="1"/>
<evidence type="ECO:0000256" key="6">
    <source>
        <dbReference type="ARBA" id="ARBA00022840"/>
    </source>
</evidence>
<evidence type="ECO:0000256" key="2">
    <source>
        <dbReference type="ARBA" id="ARBA00022527"/>
    </source>
</evidence>
<dbReference type="GO" id="GO:0050684">
    <property type="term" value="P:regulation of mRNA processing"/>
    <property type="evidence" value="ECO:0007669"/>
    <property type="project" value="TreeGrafter"/>
</dbReference>
<keyword evidence="11" id="KW-1185">Reference proteome</keyword>
<dbReference type="Proteomes" id="UP000234585">
    <property type="component" value="Unassembled WGS sequence"/>
</dbReference>
<dbReference type="SUPFAM" id="SSF56112">
    <property type="entry name" value="Protein kinase-like (PK-like)"/>
    <property type="match status" value="1"/>
</dbReference>
<dbReference type="EMBL" id="KZ559139">
    <property type="protein sequence ID" value="PLB37916.1"/>
    <property type="molecule type" value="Genomic_DNA"/>
</dbReference>
<keyword evidence="6" id="KW-0067">ATP-binding</keyword>
<keyword evidence="5 10" id="KW-0418">Kinase</keyword>
<dbReference type="InterPro" id="IPR000719">
    <property type="entry name" value="Prot_kinase_dom"/>
</dbReference>
<dbReference type="PANTHER" id="PTHR47634">
    <property type="entry name" value="PROTEIN KINASE DOMAIN-CONTAINING PROTEIN-RELATED"/>
    <property type="match status" value="1"/>
</dbReference>
<dbReference type="GO" id="GO:0004674">
    <property type="term" value="F:protein serine/threonine kinase activity"/>
    <property type="evidence" value="ECO:0007669"/>
    <property type="project" value="UniProtKB-KW"/>
</dbReference>
<dbReference type="PROSITE" id="PS50011">
    <property type="entry name" value="PROTEIN_KINASE_DOM"/>
    <property type="match status" value="1"/>
</dbReference>
<evidence type="ECO:0000313" key="10">
    <source>
        <dbReference type="EMBL" id="PLB37916.1"/>
    </source>
</evidence>